<dbReference type="Gene3D" id="3.30.505.10">
    <property type="entry name" value="SH2 domain"/>
    <property type="match status" value="1"/>
</dbReference>
<dbReference type="PRINTS" id="PR00401">
    <property type="entry name" value="SH2DOMAIN"/>
</dbReference>
<organism evidence="5 6">
    <name type="scientific">Dermatophagoides pteronyssinus</name>
    <name type="common">European house dust mite</name>
    <dbReference type="NCBI Taxonomy" id="6956"/>
    <lineage>
        <taxon>Eukaryota</taxon>
        <taxon>Metazoa</taxon>
        <taxon>Ecdysozoa</taxon>
        <taxon>Arthropoda</taxon>
        <taxon>Chelicerata</taxon>
        <taxon>Arachnida</taxon>
        <taxon>Acari</taxon>
        <taxon>Acariformes</taxon>
        <taxon>Sarcoptiformes</taxon>
        <taxon>Astigmata</taxon>
        <taxon>Psoroptidia</taxon>
        <taxon>Analgoidea</taxon>
        <taxon>Pyroglyphidae</taxon>
        <taxon>Dermatophagoidinae</taxon>
        <taxon>Dermatophagoides</taxon>
    </lineage>
</organism>
<dbReference type="PROSITE" id="PS50001">
    <property type="entry name" value="SH2"/>
    <property type="match status" value="1"/>
</dbReference>
<dbReference type="SUPFAM" id="SSF55550">
    <property type="entry name" value="SH2 domain"/>
    <property type="match status" value="1"/>
</dbReference>
<evidence type="ECO:0000313" key="6">
    <source>
        <dbReference type="RefSeq" id="XP_027200565.1"/>
    </source>
</evidence>
<dbReference type="PANTHER" id="PTHR10155">
    <property type="entry name" value="PHOSPHATIDYLINOSITOL 3-KINASE REGULATORY SUBUNIT"/>
    <property type="match status" value="1"/>
</dbReference>
<keyword evidence="5" id="KW-1185">Reference proteome</keyword>
<feature type="compositionally biased region" description="Polar residues" evidence="3">
    <location>
        <begin position="135"/>
        <end position="156"/>
    </location>
</feature>
<gene>
    <name evidence="6" type="primary">LOC113794637</name>
</gene>
<evidence type="ECO:0000259" key="4">
    <source>
        <dbReference type="PROSITE" id="PS50001"/>
    </source>
</evidence>
<reference evidence="6" key="1">
    <citation type="submission" date="2025-08" db="UniProtKB">
        <authorList>
            <consortium name="RefSeq"/>
        </authorList>
    </citation>
    <scope>IDENTIFICATION</scope>
    <source>
        <strain evidence="6">Airmid</strain>
    </source>
</reference>
<protein>
    <recommendedName>
        <fullName evidence="4">SH2 domain-containing protein</fullName>
    </recommendedName>
</protein>
<keyword evidence="1 2" id="KW-0727">SH2 domain</keyword>
<dbReference type="InterPro" id="IPR000980">
    <property type="entry name" value="SH2"/>
</dbReference>
<dbReference type="OrthoDB" id="3175255at2759"/>
<dbReference type="GO" id="GO:0008286">
    <property type="term" value="P:insulin receptor signaling pathway"/>
    <property type="evidence" value="ECO:0007669"/>
    <property type="project" value="TreeGrafter"/>
</dbReference>
<accession>A0A6P6Y5J7</accession>
<dbReference type="Proteomes" id="UP000515146">
    <property type="component" value="Unplaced"/>
</dbReference>
<dbReference type="RefSeq" id="XP_027200565.1">
    <property type="nucleotide sequence ID" value="XM_027344764.1"/>
</dbReference>
<evidence type="ECO:0000256" key="3">
    <source>
        <dbReference type="SAM" id="MobiDB-lite"/>
    </source>
</evidence>
<dbReference type="PANTHER" id="PTHR10155:SF10">
    <property type="entry name" value="PI3K21B, ISOFORM B"/>
    <property type="match status" value="1"/>
</dbReference>
<evidence type="ECO:0000256" key="1">
    <source>
        <dbReference type="ARBA" id="ARBA00022999"/>
    </source>
</evidence>
<dbReference type="InParanoid" id="A0A6P6Y5J7"/>
<dbReference type="Pfam" id="PF00017">
    <property type="entry name" value="SH2"/>
    <property type="match status" value="1"/>
</dbReference>
<dbReference type="AlphaFoldDB" id="A0A6P6Y5J7"/>
<name>A0A6P6Y5J7_DERPT</name>
<dbReference type="GO" id="GO:0005942">
    <property type="term" value="C:phosphatidylinositol 3-kinase complex"/>
    <property type="evidence" value="ECO:0007669"/>
    <property type="project" value="TreeGrafter"/>
</dbReference>
<dbReference type="GO" id="GO:0046854">
    <property type="term" value="P:phosphatidylinositol phosphate biosynthetic process"/>
    <property type="evidence" value="ECO:0007669"/>
    <property type="project" value="TreeGrafter"/>
</dbReference>
<dbReference type="InterPro" id="IPR036860">
    <property type="entry name" value="SH2_dom_sf"/>
</dbReference>
<evidence type="ECO:0000256" key="2">
    <source>
        <dbReference type="PROSITE-ProRule" id="PRU00191"/>
    </source>
</evidence>
<feature type="region of interest" description="Disordered" evidence="3">
    <location>
        <begin position="324"/>
        <end position="349"/>
    </location>
</feature>
<sequence>MGQTRSKLSSPTIKTSTLSTNSWRRLSDSDCLHLLSHPEYFDNQINSIEEQYQQQQQQQKHQKHEQQQQQSNNGRQILQRSGSTSIFFDTIDDYQSIQPFQSSLLPVKTTMTKTQQQQNFTKNNSKKSDIIHGGQSLSSSYRNSMYPGSSFDNQHFCSEHDNNNRSMNGQNGDGKPSQLPPASGMNTGQLTARIRPLSMFGGQTTTTTLESLNDNKSTTSFLLTGSSSTSLLPELTESTTKQLENLNLSLDDILEQVNQTESTQSFHHHHHHCWSIINDGDNDGDTDSGQTLIAKHFDDSDNMVVDGGHHLNHHHQTTSLIDLNQSNISNDDNPDIKLPSAANISPPPLPPPLPPQSINRQISNGGVGIDNGRRIISTTTNPIRCSGLDCMCERCLQNRFKLLNWLLPNCTRMNSERLLSGKSDGTFLVRKSEKFPGQYTLSFVCRRKVRHCLIMRSVYGIYLFQSENLILNQTKCFSLFVLPPLSTIHHPSIHPPLGFGLRWPYSFETLQQVIIHYSQHSLTEFNSKLNIRLRYPVFSA</sequence>
<dbReference type="GO" id="GO:0046935">
    <property type="term" value="F:1-phosphatidylinositol-3-kinase regulator activity"/>
    <property type="evidence" value="ECO:0007669"/>
    <property type="project" value="TreeGrafter"/>
</dbReference>
<feature type="domain" description="SH2" evidence="4">
    <location>
        <begin position="405"/>
        <end position="537"/>
    </location>
</feature>
<dbReference type="SMART" id="SM00252">
    <property type="entry name" value="SH2"/>
    <property type="match status" value="1"/>
</dbReference>
<feature type="region of interest" description="Disordered" evidence="3">
    <location>
        <begin position="115"/>
        <end position="187"/>
    </location>
</feature>
<feature type="region of interest" description="Disordered" evidence="3">
    <location>
        <begin position="51"/>
        <end position="76"/>
    </location>
</feature>
<proteinExistence type="predicted"/>
<feature type="region of interest" description="Disordered" evidence="3">
    <location>
        <begin position="1"/>
        <end position="20"/>
    </location>
</feature>
<evidence type="ECO:0000313" key="5">
    <source>
        <dbReference type="Proteomes" id="UP000515146"/>
    </source>
</evidence>
<dbReference type="KEGG" id="dpte:113794637"/>